<evidence type="ECO:0000313" key="2">
    <source>
        <dbReference type="Proteomes" id="UP000280434"/>
    </source>
</evidence>
<reference evidence="1 2" key="1">
    <citation type="submission" date="2018-10" db="EMBL/GenBank/DDBJ databases">
        <title>Paraburkholderia sp. 7MK8-2, isolated from soil.</title>
        <authorList>
            <person name="Gao Z.-H."/>
            <person name="Qiu L.-H."/>
        </authorList>
    </citation>
    <scope>NUCLEOTIDE SEQUENCE [LARGE SCALE GENOMIC DNA]</scope>
    <source>
        <strain evidence="1 2">7MK8-2</strain>
    </source>
</reference>
<protein>
    <submittedName>
        <fullName evidence="1">Group-specific protein</fullName>
    </submittedName>
</protein>
<proteinExistence type="predicted"/>
<dbReference type="Proteomes" id="UP000280434">
    <property type="component" value="Unassembled WGS sequence"/>
</dbReference>
<dbReference type="EMBL" id="RBZV01000027">
    <property type="protein sequence ID" value="RKP43273.1"/>
    <property type="molecule type" value="Genomic_DNA"/>
</dbReference>
<keyword evidence="2" id="KW-1185">Reference proteome</keyword>
<organism evidence="1 2">
    <name type="scientific">Trinickia fusca</name>
    <dbReference type="NCBI Taxonomy" id="2419777"/>
    <lineage>
        <taxon>Bacteria</taxon>
        <taxon>Pseudomonadati</taxon>
        <taxon>Pseudomonadota</taxon>
        <taxon>Betaproteobacteria</taxon>
        <taxon>Burkholderiales</taxon>
        <taxon>Burkholderiaceae</taxon>
        <taxon>Trinickia</taxon>
    </lineage>
</organism>
<gene>
    <name evidence="1" type="ORF">D7S89_26925</name>
</gene>
<accession>A0A494X672</accession>
<name>A0A494X672_9BURK</name>
<dbReference type="AlphaFoldDB" id="A0A494X672"/>
<sequence>MRHKGIIHWLLTNRDNLVLDWKKWRDEFVAAGYEVPDLSVGVVQRSGIVVVDQNTIDEFMSVPEVHKLSLQFLRQALLQRFPGAQSWWDVGFLFPIAFVDFDNKRFAGFYHDGPRLERYVPYGWVGEFVDFANTYPEEIFPSADKFWIVDGRDLLHELNKRGRALEASRENADKPD</sequence>
<evidence type="ECO:0000313" key="1">
    <source>
        <dbReference type="EMBL" id="RKP43273.1"/>
    </source>
</evidence>
<comment type="caution">
    <text evidence="1">The sequence shown here is derived from an EMBL/GenBank/DDBJ whole genome shotgun (WGS) entry which is preliminary data.</text>
</comment>